<reference evidence="2" key="1">
    <citation type="submission" date="2015-11" db="EMBL/GenBank/DDBJ databases">
        <title>Complete genome sequence of a polyethylene-glycol degrader Sphingopyxis macrogoltabida 203N (NBRC 111659).</title>
        <authorList>
            <person name="Yoshiyuki O."/>
            <person name="Shouta N."/>
            <person name="Nagata Y."/>
            <person name="Numata M."/>
            <person name="Tsuchikane K."/>
            <person name="Hosoyama A."/>
            <person name="Yamazoe A."/>
            <person name="Tsuda M."/>
            <person name="Fujita N."/>
            <person name="Kawai F."/>
        </authorList>
    </citation>
    <scope>NUCLEOTIDE SEQUENCE [LARGE SCALE GENOMIC DNA]</scope>
    <source>
        <strain evidence="2">203N</strain>
    </source>
</reference>
<evidence type="ECO:0000313" key="1">
    <source>
        <dbReference type="EMBL" id="AMU91105.1"/>
    </source>
</evidence>
<reference evidence="1 2" key="2">
    <citation type="journal article" date="2016" name="Genome Announc.">
        <title>Complete Genome Sequence of Sphingopyxis macrogoltabida Strain 203N (NBRC 111659), a Polyethylene Glycol Degrader.</title>
        <authorList>
            <person name="Ohtsubo Y."/>
            <person name="Nonoyama S."/>
            <person name="Nagata Y."/>
            <person name="Numata M."/>
            <person name="Tsuchikane K."/>
            <person name="Hosoyama A."/>
            <person name="Yamazoe A."/>
            <person name="Tsuda M."/>
            <person name="Fujita N."/>
            <person name="Kawai F."/>
        </authorList>
    </citation>
    <scope>NUCLEOTIDE SEQUENCE [LARGE SCALE GENOMIC DNA]</scope>
    <source>
        <strain evidence="1 2">203N</strain>
    </source>
</reference>
<keyword evidence="2" id="KW-1185">Reference proteome</keyword>
<dbReference type="Gene3D" id="1.10.10.880">
    <property type="entry name" value="Anti sigma-E protein RseA, N-terminal domain"/>
    <property type="match status" value="1"/>
</dbReference>
<dbReference type="EMBL" id="CP013344">
    <property type="protein sequence ID" value="AMU91105.1"/>
    <property type="molecule type" value="Genomic_DNA"/>
</dbReference>
<evidence type="ECO:0008006" key="3">
    <source>
        <dbReference type="Google" id="ProtNLM"/>
    </source>
</evidence>
<dbReference type="RefSeq" id="WP_054731013.1">
    <property type="nucleotide sequence ID" value="NZ_CP009429.1"/>
</dbReference>
<proteinExistence type="predicted"/>
<dbReference type="InterPro" id="IPR036147">
    <property type="entry name" value="Anti-sigma_E_RseA_N_sf"/>
</dbReference>
<dbReference type="Proteomes" id="UP000076088">
    <property type="component" value="Chromosome"/>
</dbReference>
<protein>
    <recommendedName>
        <fullName evidence="3">Anti-sigma factor</fullName>
    </recommendedName>
</protein>
<gene>
    <name evidence="1" type="ORF">ATM17_19005</name>
</gene>
<dbReference type="AlphaFoldDB" id="A0AAC9AWL6"/>
<sequence length="236" mass="24562">MSFDPETIAAFVDGELDDLTAHRIAREAAGDAALAAEIARYRALRATLAAHYAPVVEEAVPDRLRALLEGNAAVDTSLAERRDRKRARFAPIHWGAIAASLVLGLTLGFKPWLPAADVTGANGRLVASGALAEALDTQLASKQTGDAAVRIGLSFRDRTGRICRSFAGADLAGIGCRDGGRWTLERTLAGEQGHAYRQASSGVLAADAAAMMAGEAFDAAAERAAQASGWAAAPQP</sequence>
<organism evidence="1 2">
    <name type="scientific">Sphingopyxis macrogoltabida</name>
    <name type="common">Sphingomonas macrogoltabidus</name>
    <dbReference type="NCBI Taxonomy" id="33050"/>
    <lineage>
        <taxon>Bacteria</taxon>
        <taxon>Pseudomonadati</taxon>
        <taxon>Pseudomonadota</taxon>
        <taxon>Alphaproteobacteria</taxon>
        <taxon>Sphingomonadales</taxon>
        <taxon>Sphingomonadaceae</taxon>
        <taxon>Sphingopyxis</taxon>
    </lineage>
</organism>
<dbReference type="GO" id="GO:0016989">
    <property type="term" value="F:sigma factor antagonist activity"/>
    <property type="evidence" value="ECO:0007669"/>
    <property type="project" value="InterPro"/>
</dbReference>
<name>A0AAC9AWL6_SPHMC</name>
<evidence type="ECO:0000313" key="2">
    <source>
        <dbReference type="Proteomes" id="UP000076088"/>
    </source>
</evidence>
<dbReference type="KEGG" id="smaz:LH19_18440"/>
<accession>A0AAC9AWL6</accession>